<sequence length="118" mass="14112">MSKGYSKHFSWKSAEALRKAAWFQLFIGWREKLHCVHLSHSNKNRFTHVPKRWHSHLELLLNLSEIWQAKIGTMGSVKRCLRNIVDRNKINRSHQSMPYRKGRKGRKSHYQLKDDFVS</sequence>
<accession>A0A843WDL1</accession>
<keyword evidence="2" id="KW-1185">Reference proteome</keyword>
<dbReference type="Proteomes" id="UP000652761">
    <property type="component" value="Unassembled WGS sequence"/>
</dbReference>
<comment type="caution">
    <text evidence="1">The sequence shown here is derived from an EMBL/GenBank/DDBJ whole genome shotgun (WGS) entry which is preliminary data.</text>
</comment>
<reference evidence="1" key="1">
    <citation type="submission" date="2017-07" db="EMBL/GenBank/DDBJ databases">
        <title>Taro Niue Genome Assembly and Annotation.</title>
        <authorList>
            <person name="Atibalentja N."/>
            <person name="Keating K."/>
            <person name="Fields C.J."/>
        </authorList>
    </citation>
    <scope>NUCLEOTIDE SEQUENCE</scope>
    <source>
        <strain evidence="1">Niue_2</strain>
        <tissue evidence="1">Leaf</tissue>
    </source>
</reference>
<name>A0A843WDL1_COLES</name>
<dbReference type="AlphaFoldDB" id="A0A843WDL1"/>
<evidence type="ECO:0000313" key="1">
    <source>
        <dbReference type="EMBL" id="MQM03731.1"/>
    </source>
</evidence>
<evidence type="ECO:0000313" key="2">
    <source>
        <dbReference type="Proteomes" id="UP000652761"/>
    </source>
</evidence>
<gene>
    <name evidence="1" type="ORF">Taro_036516</name>
</gene>
<organism evidence="1 2">
    <name type="scientific">Colocasia esculenta</name>
    <name type="common">Wild taro</name>
    <name type="synonym">Arum esculentum</name>
    <dbReference type="NCBI Taxonomy" id="4460"/>
    <lineage>
        <taxon>Eukaryota</taxon>
        <taxon>Viridiplantae</taxon>
        <taxon>Streptophyta</taxon>
        <taxon>Embryophyta</taxon>
        <taxon>Tracheophyta</taxon>
        <taxon>Spermatophyta</taxon>
        <taxon>Magnoliopsida</taxon>
        <taxon>Liliopsida</taxon>
        <taxon>Araceae</taxon>
        <taxon>Aroideae</taxon>
        <taxon>Colocasieae</taxon>
        <taxon>Colocasia</taxon>
    </lineage>
</organism>
<dbReference type="EMBL" id="NMUH01003088">
    <property type="protein sequence ID" value="MQM03731.1"/>
    <property type="molecule type" value="Genomic_DNA"/>
</dbReference>
<proteinExistence type="predicted"/>
<protein>
    <submittedName>
        <fullName evidence="1">Uncharacterized protein</fullName>
    </submittedName>
</protein>